<proteinExistence type="predicted"/>
<dbReference type="Proteomes" id="UP001180020">
    <property type="component" value="Unassembled WGS sequence"/>
</dbReference>
<name>A0AAV9CYE8_ACOCL</name>
<sequence>MAFLFTLNHQTLYKDHNMITKTGFAAATIAVIEQIENDVAESFSFVFHSIKGTEESLIQ</sequence>
<evidence type="ECO:0000313" key="2">
    <source>
        <dbReference type="Proteomes" id="UP001180020"/>
    </source>
</evidence>
<dbReference type="EMBL" id="JAUJYO010000017">
    <property type="protein sequence ID" value="KAK1293494.1"/>
    <property type="molecule type" value="Genomic_DNA"/>
</dbReference>
<organism evidence="1 2">
    <name type="scientific">Acorus calamus</name>
    <name type="common">Sweet flag</name>
    <dbReference type="NCBI Taxonomy" id="4465"/>
    <lineage>
        <taxon>Eukaryota</taxon>
        <taxon>Viridiplantae</taxon>
        <taxon>Streptophyta</taxon>
        <taxon>Embryophyta</taxon>
        <taxon>Tracheophyta</taxon>
        <taxon>Spermatophyta</taxon>
        <taxon>Magnoliopsida</taxon>
        <taxon>Liliopsida</taxon>
        <taxon>Acoraceae</taxon>
        <taxon>Acorus</taxon>
    </lineage>
</organism>
<keyword evidence="2" id="KW-1185">Reference proteome</keyword>
<dbReference type="AlphaFoldDB" id="A0AAV9CYE8"/>
<accession>A0AAV9CYE8</accession>
<gene>
    <name evidence="1" type="ORF">QJS10_CPB17g00347</name>
</gene>
<evidence type="ECO:0000313" key="1">
    <source>
        <dbReference type="EMBL" id="KAK1293494.1"/>
    </source>
</evidence>
<protein>
    <submittedName>
        <fullName evidence="1">Uncharacterized protein</fullName>
    </submittedName>
</protein>
<reference evidence="1" key="1">
    <citation type="journal article" date="2023" name="Nat. Commun.">
        <title>Diploid and tetraploid genomes of Acorus and the evolution of monocots.</title>
        <authorList>
            <person name="Ma L."/>
            <person name="Liu K.W."/>
            <person name="Li Z."/>
            <person name="Hsiao Y.Y."/>
            <person name="Qi Y."/>
            <person name="Fu T."/>
            <person name="Tang G.D."/>
            <person name="Zhang D."/>
            <person name="Sun W.H."/>
            <person name="Liu D.K."/>
            <person name="Li Y."/>
            <person name="Chen G.Z."/>
            <person name="Liu X.D."/>
            <person name="Liao X.Y."/>
            <person name="Jiang Y.T."/>
            <person name="Yu X."/>
            <person name="Hao Y."/>
            <person name="Huang J."/>
            <person name="Zhao X.W."/>
            <person name="Ke S."/>
            <person name="Chen Y.Y."/>
            <person name="Wu W.L."/>
            <person name="Hsu J.L."/>
            <person name="Lin Y.F."/>
            <person name="Huang M.D."/>
            <person name="Li C.Y."/>
            <person name="Huang L."/>
            <person name="Wang Z.W."/>
            <person name="Zhao X."/>
            <person name="Zhong W.Y."/>
            <person name="Peng D.H."/>
            <person name="Ahmad S."/>
            <person name="Lan S."/>
            <person name="Zhang J.S."/>
            <person name="Tsai W.C."/>
            <person name="Van de Peer Y."/>
            <person name="Liu Z.J."/>
        </authorList>
    </citation>
    <scope>NUCLEOTIDE SEQUENCE</scope>
    <source>
        <strain evidence="1">CP</strain>
    </source>
</reference>
<comment type="caution">
    <text evidence="1">The sequence shown here is derived from an EMBL/GenBank/DDBJ whole genome shotgun (WGS) entry which is preliminary data.</text>
</comment>
<reference evidence="1" key="2">
    <citation type="submission" date="2023-06" db="EMBL/GenBank/DDBJ databases">
        <authorList>
            <person name="Ma L."/>
            <person name="Liu K.-W."/>
            <person name="Li Z."/>
            <person name="Hsiao Y.-Y."/>
            <person name="Qi Y."/>
            <person name="Fu T."/>
            <person name="Tang G."/>
            <person name="Zhang D."/>
            <person name="Sun W.-H."/>
            <person name="Liu D.-K."/>
            <person name="Li Y."/>
            <person name="Chen G.-Z."/>
            <person name="Liu X.-D."/>
            <person name="Liao X.-Y."/>
            <person name="Jiang Y.-T."/>
            <person name="Yu X."/>
            <person name="Hao Y."/>
            <person name="Huang J."/>
            <person name="Zhao X.-W."/>
            <person name="Ke S."/>
            <person name="Chen Y.-Y."/>
            <person name="Wu W.-L."/>
            <person name="Hsu J.-L."/>
            <person name="Lin Y.-F."/>
            <person name="Huang M.-D."/>
            <person name="Li C.-Y."/>
            <person name="Huang L."/>
            <person name="Wang Z.-W."/>
            <person name="Zhao X."/>
            <person name="Zhong W.-Y."/>
            <person name="Peng D.-H."/>
            <person name="Ahmad S."/>
            <person name="Lan S."/>
            <person name="Zhang J.-S."/>
            <person name="Tsai W.-C."/>
            <person name="Van De Peer Y."/>
            <person name="Liu Z.-J."/>
        </authorList>
    </citation>
    <scope>NUCLEOTIDE SEQUENCE</scope>
    <source>
        <strain evidence="1">CP</strain>
        <tissue evidence="1">Leaves</tissue>
    </source>
</reference>